<evidence type="ECO:0000256" key="1">
    <source>
        <dbReference type="ARBA" id="ARBA00022490"/>
    </source>
</evidence>
<dbReference type="SUPFAM" id="SSF53335">
    <property type="entry name" value="S-adenosyl-L-methionine-dependent methyltransferases"/>
    <property type="match status" value="1"/>
</dbReference>
<evidence type="ECO:0000256" key="6">
    <source>
        <dbReference type="HAMAP-Rule" id="MF_00074"/>
    </source>
</evidence>
<comment type="function">
    <text evidence="6">Specifically methylates the N7 position of a guanine in 16S rRNA.</text>
</comment>
<dbReference type="Gene3D" id="3.40.50.150">
    <property type="entry name" value="Vaccinia Virus protein VP39"/>
    <property type="match status" value="1"/>
</dbReference>
<dbReference type="EC" id="2.1.1.-" evidence="6"/>
<dbReference type="InterPro" id="IPR003682">
    <property type="entry name" value="rRNA_ssu_MeTfrase_G"/>
</dbReference>
<accession>A0A255EGQ1</accession>
<protein>
    <recommendedName>
        <fullName evidence="6">Ribosomal RNA small subunit methyltransferase G</fullName>
        <ecNumber evidence="6">2.1.1.-</ecNumber>
    </recommendedName>
    <alternativeName>
        <fullName evidence="6">16S rRNA 7-methylguanosine methyltransferase</fullName>
        <shortName evidence="6">16S rRNA m7G methyltransferase</shortName>
    </alternativeName>
</protein>
<dbReference type="HAMAP" id="MF_00074">
    <property type="entry name" value="16SrRNA_methyltr_G"/>
    <property type="match status" value="1"/>
</dbReference>
<dbReference type="NCBIfam" id="TIGR00138">
    <property type="entry name" value="rsmG_gidB"/>
    <property type="match status" value="1"/>
</dbReference>
<dbReference type="RefSeq" id="WP_094449494.1">
    <property type="nucleotide sequence ID" value="NZ_NMVI01000003.1"/>
</dbReference>
<evidence type="ECO:0000256" key="5">
    <source>
        <dbReference type="ARBA" id="ARBA00022691"/>
    </source>
</evidence>
<dbReference type="Pfam" id="PF02527">
    <property type="entry name" value="GidB"/>
    <property type="match status" value="1"/>
</dbReference>
<feature type="binding site" evidence="6">
    <location>
        <begin position="131"/>
        <end position="132"/>
    </location>
    <ligand>
        <name>S-adenosyl-L-methionine</name>
        <dbReference type="ChEBI" id="CHEBI:59789"/>
    </ligand>
</feature>
<keyword evidence="5 6" id="KW-0949">S-adenosyl-L-methionine</keyword>
<comment type="subcellular location">
    <subcellularLocation>
        <location evidence="6">Cytoplasm</location>
    </subcellularLocation>
</comment>
<dbReference type="InterPro" id="IPR029063">
    <property type="entry name" value="SAM-dependent_MTases_sf"/>
</dbReference>
<feature type="binding site" evidence="6">
    <location>
        <position position="85"/>
    </location>
    <ligand>
        <name>S-adenosyl-L-methionine</name>
        <dbReference type="ChEBI" id="CHEBI:59789"/>
    </ligand>
</feature>
<evidence type="ECO:0000313" key="7">
    <source>
        <dbReference type="EMBL" id="OYN90719.1"/>
    </source>
</evidence>
<evidence type="ECO:0000256" key="3">
    <source>
        <dbReference type="ARBA" id="ARBA00022603"/>
    </source>
</evidence>
<evidence type="ECO:0000256" key="4">
    <source>
        <dbReference type="ARBA" id="ARBA00022679"/>
    </source>
</evidence>
<evidence type="ECO:0000313" key="8">
    <source>
        <dbReference type="Proteomes" id="UP000216533"/>
    </source>
</evidence>
<keyword evidence="1 6" id="KW-0963">Cytoplasm</keyword>
<organism evidence="7 8">
    <name type="scientific">Parenemella sanctibonifatiensis</name>
    <dbReference type="NCBI Taxonomy" id="2016505"/>
    <lineage>
        <taxon>Bacteria</taxon>
        <taxon>Bacillati</taxon>
        <taxon>Actinomycetota</taxon>
        <taxon>Actinomycetes</taxon>
        <taxon>Propionibacteriales</taxon>
        <taxon>Propionibacteriaceae</taxon>
        <taxon>Parenemella</taxon>
    </lineage>
</organism>
<comment type="similarity">
    <text evidence="6">Belongs to the methyltransferase superfamily. RNA methyltransferase RsmG family.</text>
</comment>
<dbReference type="Proteomes" id="UP000216533">
    <property type="component" value="Unassembled WGS sequence"/>
</dbReference>
<keyword evidence="4 6" id="KW-0808">Transferase</keyword>
<keyword evidence="3 6" id="KW-0489">Methyltransferase</keyword>
<dbReference type="GO" id="GO:0005829">
    <property type="term" value="C:cytosol"/>
    <property type="evidence" value="ECO:0007669"/>
    <property type="project" value="TreeGrafter"/>
</dbReference>
<reference evidence="7 8" key="1">
    <citation type="submission" date="2017-07" db="EMBL/GenBank/DDBJ databases">
        <title>Draft whole genome sequences of clinical Proprionibacteriaceae strains.</title>
        <authorList>
            <person name="Bernier A.-M."/>
            <person name="Bernard K."/>
            <person name="Domingo M.-C."/>
        </authorList>
    </citation>
    <scope>NUCLEOTIDE SEQUENCE [LARGE SCALE GENOMIC DNA]</scope>
    <source>
        <strain evidence="7 8">NML 160184</strain>
    </source>
</reference>
<dbReference type="PANTHER" id="PTHR31760:SF0">
    <property type="entry name" value="S-ADENOSYL-L-METHIONINE-DEPENDENT METHYLTRANSFERASES SUPERFAMILY PROTEIN"/>
    <property type="match status" value="1"/>
</dbReference>
<keyword evidence="2 6" id="KW-0698">rRNA processing</keyword>
<dbReference type="EMBL" id="NMVI01000003">
    <property type="protein sequence ID" value="OYN90719.1"/>
    <property type="molecule type" value="Genomic_DNA"/>
</dbReference>
<dbReference type="PANTHER" id="PTHR31760">
    <property type="entry name" value="S-ADENOSYL-L-METHIONINE-DEPENDENT METHYLTRANSFERASES SUPERFAMILY PROTEIN"/>
    <property type="match status" value="1"/>
</dbReference>
<dbReference type="AlphaFoldDB" id="A0A255EGQ1"/>
<evidence type="ECO:0000256" key="2">
    <source>
        <dbReference type="ARBA" id="ARBA00022552"/>
    </source>
</evidence>
<comment type="caution">
    <text evidence="6">Lacks conserved residue(s) required for the propagation of feature annotation.</text>
</comment>
<feature type="binding site" evidence="6">
    <location>
        <position position="147"/>
    </location>
    <ligand>
        <name>S-adenosyl-L-methionine</name>
        <dbReference type="ChEBI" id="CHEBI:59789"/>
    </ligand>
</feature>
<comment type="caution">
    <text evidence="7">The sequence shown here is derived from an EMBL/GenBank/DDBJ whole genome shotgun (WGS) entry which is preliminary data.</text>
</comment>
<name>A0A255EGQ1_9ACTN</name>
<sequence>MSEPVQPAGLGESEARSRVLATAGEHAELLEAYASVLVDRGIEWGLIGPREGGRIWERHLLNCAGLAELVSPDARVGDVGSGAGLPGLVLAIQRPDVTVVLIESLLRRTTFLQGVVDELGLANVEVVRSRAEDLLADQAGFDVVTCRAVAGLDKLLTWCLPLLSPTGELLALKGERARGELAACASWLRQEGWAGDVVPAVVADEDVTSIVRIRAAR</sequence>
<proteinExistence type="inferred from homology"/>
<feature type="binding site" evidence="6">
    <location>
        <position position="80"/>
    </location>
    <ligand>
        <name>S-adenosyl-L-methionine</name>
        <dbReference type="ChEBI" id="CHEBI:59789"/>
    </ligand>
</feature>
<gene>
    <name evidence="6" type="primary">rsmG</name>
    <name evidence="7" type="ORF">CGZ92_00800</name>
</gene>
<dbReference type="CDD" id="cd02440">
    <property type="entry name" value="AdoMet_MTases"/>
    <property type="match status" value="1"/>
</dbReference>
<dbReference type="GO" id="GO:0070043">
    <property type="term" value="F:rRNA (guanine-N7-)-methyltransferase activity"/>
    <property type="evidence" value="ECO:0007669"/>
    <property type="project" value="UniProtKB-UniRule"/>
</dbReference>